<gene>
    <name evidence="2" type="ORF">BJX68DRAFT_186047</name>
</gene>
<comment type="caution">
    <text evidence="2">The sequence shown here is derived from an EMBL/GenBank/DDBJ whole genome shotgun (WGS) entry which is preliminary data.</text>
</comment>
<evidence type="ECO:0000313" key="3">
    <source>
        <dbReference type="Proteomes" id="UP001610444"/>
    </source>
</evidence>
<name>A0ABR4JK58_9EURO</name>
<feature type="region of interest" description="Disordered" evidence="1">
    <location>
        <begin position="194"/>
        <end position="217"/>
    </location>
</feature>
<keyword evidence="3" id="KW-1185">Reference proteome</keyword>
<organism evidence="2 3">
    <name type="scientific">Aspergillus pseudodeflectus</name>
    <dbReference type="NCBI Taxonomy" id="176178"/>
    <lineage>
        <taxon>Eukaryota</taxon>
        <taxon>Fungi</taxon>
        <taxon>Dikarya</taxon>
        <taxon>Ascomycota</taxon>
        <taxon>Pezizomycotina</taxon>
        <taxon>Eurotiomycetes</taxon>
        <taxon>Eurotiomycetidae</taxon>
        <taxon>Eurotiales</taxon>
        <taxon>Aspergillaceae</taxon>
        <taxon>Aspergillus</taxon>
        <taxon>Aspergillus subgen. Nidulantes</taxon>
    </lineage>
</organism>
<sequence>MVCTHRGLGRTFGVPKILTCISSSGRAEEPRLARSEDGKGWVCSFSSKSDYPNGLLAVTRVAYRSCRCGMDNRILCKRGPARRARIEVETGSRPSCIQTKSLCSNALNTRPRATAARDWEGKILERERAQRRGTSPELERCRWIKKDKSSIWWICALVKLSLQRGPKAQGTLALKSQRQRSFGDAPTRGDLVEFLSVISPPPPGRSGRTPRAWRKGK</sequence>
<dbReference type="EMBL" id="JBFXLR010000065">
    <property type="protein sequence ID" value="KAL2840444.1"/>
    <property type="molecule type" value="Genomic_DNA"/>
</dbReference>
<evidence type="ECO:0000313" key="2">
    <source>
        <dbReference type="EMBL" id="KAL2840444.1"/>
    </source>
</evidence>
<protein>
    <submittedName>
        <fullName evidence="2">Uncharacterized protein</fullName>
    </submittedName>
</protein>
<proteinExistence type="predicted"/>
<reference evidence="2 3" key="1">
    <citation type="submission" date="2024-07" db="EMBL/GenBank/DDBJ databases">
        <title>Section-level genome sequencing and comparative genomics of Aspergillus sections Usti and Cavernicolus.</title>
        <authorList>
            <consortium name="Lawrence Berkeley National Laboratory"/>
            <person name="Nybo J.L."/>
            <person name="Vesth T.C."/>
            <person name="Theobald S."/>
            <person name="Frisvad J.C."/>
            <person name="Larsen T.O."/>
            <person name="Kjaerboelling I."/>
            <person name="Rothschild-Mancinelli K."/>
            <person name="Lyhne E.K."/>
            <person name="Kogle M.E."/>
            <person name="Barry K."/>
            <person name="Clum A."/>
            <person name="Na H."/>
            <person name="Ledsgaard L."/>
            <person name="Lin J."/>
            <person name="Lipzen A."/>
            <person name="Kuo A."/>
            <person name="Riley R."/>
            <person name="Mondo S."/>
            <person name="LaButti K."/>
            <person name="Haridas S."/>
            <person name="Pangalinan J."/>
            <person name="Salamov A.A."/>
            <person name="Simmons B.A."/>
            <person name="Magnuson J.K."/>
            <person name="Chen J."/>
            <person name="Drula E."/>
            <person name="Henrissat B."/>
            <person name="Wiebenga A."/>
            <person name="Lubbers R.J."/>
            <person name="Gomes A.C."/>
            <person name="Macurrencykelacurrency M.R."/>
            <person name="Stajich J."/>
            <person name="Grigoriev I.V."/>
            <person name="Mortensen U.H."/>
            <person name="De vries R.P."/>
            <person name="Baker S.E."/>
            <person name="Andersen M.R."/>
        </authorList>
    </citation>
    <scope>NUCLEOTIDE SEQUENCE [LARGE SCALE GENOMIC DNA]</scope>
    <source>
        <strain evidence="2 3">CBS 756.74</strain>
    </source>
</reference>
<dbReference type="RefSeq" id="XP_070894053.1">
    <property type="nucleotide sequence ID" value="XM_071037295.1"/>
</dbReference>
<dbReference type="Proteomes" id="UP001610444">
    <property type="component" value="Unassembled WGS sequence"/>
</dbReference>
<accession>A0ABR4JK58</accession>
<evidence type="ECO:0000256" key="1">
    <source>
        <dbReference type="SAM" id="MobiDB-lite"/>
    </source>
</evidence>
<dbReference type="GeneID" id="98152459"/>